<evidence type="ECO:0000313" key="3">
    <source>
        <dbReference type="Proteomes" id="UP000789342"/>
    </source>
</evidence>
<dbReference type="CDD" id="cd18186">
    <property type="entry name" value="BTB_POZ_ZBTB_KLHL-like"/>
    <property type="match status" value="1"/>
</dbReference>
<dbReference type="Pfam" id="PF00651">
    <property type="entry name" value="BTB"/>
    <property type="match status" value="1"/>
</dbReference>
<dbReference type="AlphaFoldDB" id="A0A9N9GZK0"/>
<reference evidence="2" key="1">
    <citation type="submission" date="2021-06" db="EMBL/GenBank/DDBJ databases">
        <authorList>
            <person name="Kallberg Y."/>
            <person name="Tangrot J."/>
            <person name="Rosling A."/>
        </authorList>
    </citation>
    <scope>NUCLEOTIDE SEQUENCE</scope>
    <source>
        <strain evidence="2">CL551</strain>
    </source>
</reference>
<proteinExistence type="predicted"/>
<dbReference type="Gene3D" id="3.30.710.10">
    <property type="entry name" value="Potassium Channel Kv1.1, Chain A"/>
    <property type="match status" value="1"/>
</dbReference>
<dbReference type="SMART" id="SM00225">
    <property type="entry name" value="BTB"/>
    <property type="match status" value="1"/>
</dbReference>
<dbReference type="OrthoDB" id="2367075at2759"/>
<dbReference type="PANTHER" id="PTHR45632">
    <property type="entry name" value="LD33804P"/>
    <property type="match status" value="1"/>
</dbReference>
<organism evidence="2 3">
    <name type="scientific">Acaulospora morrowiae</name>
    <dbReference type="NCBI Taxonomy" id="94023"/>
    <lineage>
        <taxon>Eukaryota</taxon>
        <taxon>Fungi</taxon>
        <taxon>Fungi incertae sedis</taxon>
        <taxon>Mucoromycota</taxon>
        <taxon>Glomeromycotina</taxon>
        <taxon>Glomeromycetes</taxon>
        <taxon>Diversisporales</taxon>
        <taxon>Acaulosporaceae</taxon>
        <taxon>Acaulospora</taxon>
    </lineage>
</organism>
<dbReference type="PROSITE" id="PS50097">
    <property type="entry name" value="BTB"/>
    <property type="match status" value="1"/>
</dbReference>
<dbReference type="SUPFAM" id="SSF54695">
    <property type="entry name" value="POZ domain"/>
    <property type="match status" value="1"/>
</dbReference>
<dbReference type="InterPro" id="IPR000210">
    <property type="entry name" value="BTB/POZ_dom"/>
</dbReference>
<feature type="domain" description="BTB" evidence="1">
    <location>
        <begin position="13"/>
        <end position="77"/>
    </location>
</feature>
<accession>A0A9N9GZK0</accession>
<evidence type="ECO:0000313" key="2">
    <source>
        <dbReference type="EMBL" id="CAG8645802.1"/>
    </source>
</evidence>
<protein>
    <submittedName>
        <fullName evidence="2">12143_t:CDS:1</fullName>
    </submittedName>
</protein>
<comment type="caution">
    <text evidence="2">The sequence shown here is derived from an EMBL/GenBank/DDBJ whole genome shotgun (WGS) entry which is preliminary data.</text>
</comment>
<dbReference type="Proteomes" id="UP000789342">
    <property type="component" value="Unassembled WGS sequence"/>
</dbReference>
<evidence type="ECO:0000259" key="1">
    <source>
        <dbReference type="PROSITE" id="PS50097"/>
    </source>
</evidence>
<keyword evidence="3" id="KW-1185">Reference proteome</keyword>
<sequence length="286" mass="33121">MSKKNLLHYYPDGDILIIVEDTMFCLHRNIMALASKFFQDMFTCASASSDDNGSNLTGLTLEGESALTFENVLSHIYPNTYLPIDWKNVTEILRLADKYIMDSVVSAAKTFLEREFRKEPLCALYLADRYLFKDIYKEASKLVLETFPDYKIKSTFRELSIQTRNALTNRYLEYTDALGKLNKVDFTSGYLHCTECLNSINHNREINEKLVNKVRQIQVLPLPLPPISPSTTQKILFQSIGSTTCDNQFMIHQLSRKLQKHFGTFEPLECKKHKKEHKFYLFIELG</sequence>
<gene>
    <name evidence="2" type="ORF">AMORRO_LOCUS9727</name>
</gene>
<dbReference type="InterPro" id="IPR011333">
    <property type="entry name" value="SKP1/BTB/POZ_sf"/>
</dbReference>
<name>A0A9N9GZK0_9GLOM</name>
<dbReference type="EMBL" id="CAJVPV010009860">
    <property type="protein sequence ID" value="CAG8645802.1"/>
    <property type="molecule type" value="Genomic_DNA"/>
</dbReference>